<feature type="region of interest" description="Disordered" evidence="1">
    <location>
        <begin position="95"/>
        <end position="125"/>
    </location>
</feature>
<name>A0A4P9YBI4_ROZAC</name>
<sequence length="155" mass="17847">TNDYKSRLMKARIDLKRKDFNPQIGKLVLLENEIKAKKLKFKFYGPFRVVEKLGSTTFKIQELNSEQTKVVSAQRLIEFNPNEIYLNNPVSEKFQDVENSNDSSGDESDPNDLNYEDSDDPECLPTSFHKRGENVNNLEYCFICYSGNSGIMYPG</sequence>
<evidence type="ECO:0000313" key="3">
    <source>
        <dbReference type="Proteomes" id="UP000281549"/>
    </source>
</evidence>
<reference evidence="3" key="1">
    <citation type="journal article" date="2018" name="Nat. Microbiol.">
        <title>Leveraging single-cell genomics to expand the fungal tree of life.</title>
        <authorList>
            <person name="Ahrendt S.R."/>
            <person name="Quandt C.A."/>
            <person name="Ciobanu D."/>
            <person name="Clum A."/>
            <person name="Salamov A."/>
            <person name="Andreopoulos B."/>
            <person name="Cheng J.F."/>
            <person name="Woyke T."/>
            <person name="Pelin A."/>
            <person name="Henrissat B."/>
            <person name="Reynolds N.K."/>
            <person name="Benny G.L."/>
            <person name="Smith M.E."/>
            <person name="James T.Y."/>
            <person name="Grigoriev I.V."/>
        </authorList>
    </citation>
    <scope>NUCLEOTIDE SEQUENCE [LARGE SCALE GENOMIC DNA]</scope>
    <source>
        <strain evidence="3">CSF55</strain>
    </source>
</reference>
<feature type="compositionally biased region" description="Acidic residues" evidence="1">
    <location>
        <begin position="104"/>
        <end position="122"/>
    </location>
</feature>
<evidence type="ECO:0000313" key="2">
    <source>
        <dbReference type="EMBL" id="RKP15931.1"/>
    </source>
</evidence>
<dbReference type="EMBL" id="ML007321">
    <property type="protein sequence ID" value="RKP15931.1"/>
    <property type="molecule type" value="Genomic_DNA"/>
</dbReference>
<proteinExistence type="predicted"/>
<organism evidence="2 3">
    <name type="scientific">Rozella allomycis (strain CSF55)</name>
    <dbReference type="NCBI Taxonomy" id="988480"/>
    <lineage>
        <taxon>Eukaryota</taxon>
        <taxon>Fungi</taxon>
        <taxon>Fungi incertae sedis</taxon>
        <taxon>Cryptomycota</taxon>
        <taxon>Cryptomycota incertae sedis</taxon>
        <taxon>Rozella</taxon>
    </lineage>
</organism>
<dbReference type="AlphaFoldDB" id="A0A4P9YBI4"/>
<gene>
    <name evidence="2" type="ORF">ROZALSC1DRAFT_25869</name>
</gene>
<feature type="non-terminal residue" evidence="2">
    <location>
        <position position="1"/>
    </location>
</feature>
<evidence type="ECO:0000256" key="1">
    <source>
        <dbReference type="SAM" id="MobiDB-lite"/>
    </source>
</evidence>
<protein>
    <submittedName>
        <fullName evidence="2">Uncharacterized protein</fullName>
    </submittedName>
</protein>
<accession>A0A4P9YBI4</accession>
<dbReference type="Proteomes" id="UP000281549">
    <property type="component" value="Unassembled WGS sequence"/>
</dbReference>